<evidence type="ECO:0000313" key="9">
    <source>
        <dbReference type="Proteomes" id="UP000298663"/>
    </source>
</evidence>
<evidence type="ECO:0000256" key="4">
    <source>
        <dbReference type="ARBA" id="ARBA00022989"/>
    </source>
</evidence>
<evidence type="ECO:0000256" key="5">
    <source>
        <dbReference type="ARBA" id="ARBA00023136"/>
    </source>
</evidence>
<keyword evidence="5 7" id="KW-0472">Membrane</keyword>
<keyword evidence="9" id="KW-1185">Reference proteome</keyword>
<dbReference type="GO" id="GO:0008158">
    <property type="term" value="F:hedgehog receptor activity"/>
    <property type="evidence" value="ECO:0007669"/>
    <property type="project" value="TreeGrafter"/>
</dbReference>
<evidence type="ECO:0000256" key="7">
    <source>
        <dbReference type="SAM" id="Phobius"/>
    </source>
</evidence>
<keyword evidence="3 7" id="KW-0812">Transmembrane</keyword>
<protein>
    <submittedName>
        <fullName evidence="8">Uncharacterized protein</fullName>
    </submittedName>
</protein>
<dbReference type="STRING" id="34508.A0A4U8USG2"/>
<dbReference type="GO" id="GO:0005886">
    <property type="term" value="C:plasma membrane"/>
    <property type="evidence" value="ECO:0007669"/>
    <property type="project" value="TreeGrafter"/>
</dbReference>
<keyword evidence="4 7" id="KW-1133">Transmembrane helix</keyword>
<dbReference type="Proteomes" id="UP000298663">
    <property type="component" value="Unassembled WGS sequence"/>
</dbReference>
<dbReference type="GO" id="GO:0097108">
    <property type="term" value="F:hedgehog family protein binding"/>
    <property type="evidence" value="ECO:0007669"/>
    <property type="project" value="TreeGrafter"/>
</dbReference>
<evidence type="ECO:0000256" key="3">
    <source>
        <dbReference type="ARBA" id="ARBA00022692"/>
    </source>
</evidence>
<keyword evidence="6" id="KW-0325">Glycoprotein</keyword>
<comment type="subcellular location">
    <subcellularLocation>
        <location evidence="1">Membrane</location>
        <topology evidence="1">Multi-pass membrane protein</topology>
    </subcellularLocation>
</comment>
<reference evidence="8 9" key="1">
    <citation type="journal article" date="2015" name="Genome Biol.">
        <title>Comparative genomics of Steinernema reveals deeply conserved gene regulatory networks.</title>
        <authorList>
            <person name="Dillman A.R."/>
            <person name="Macchietto M."/>
            <person name="Porter C.F."/>
            <person name="Rogers A."/>
            <person name="Williams B."/>
            <person name="Antoshechkin I."/>
            <person name="Lee M.M."/>
            <person name="Goodwin Z."/>
            <person name="Lu X."/>
            <person name="Lewis E.E."/>
            <person name="Goodrich-Blair H."/>
            <person name="Stock S.P."/>
            <person name="Adams B.J."/>
            <person name="Sternberg P.W."/>
            <person name="Mortazavi A."/>
        </authorList>
    </citation>
    <scope>NUCLEOTIDE SEQUENCE [LARGE SCALE GENOMIC DNA]</scope>
    <source>
        <strain evidence="8 9">ALL</strain>
    </source>
</reference>
<comment type="caution">
    <text evidence="8">The sequence shown here is derived from an EMBL/GenBank/DDBJ whole genome shotgun (WGS) entry which is preliminary data.</text>
</comment>
<proteinExistence type="inferred from homology"/>
<dbReference type="GO" id="GO:0045879">
    <property type="term" value="P:negative regulation of smoothened signaling pathway"/>
    <property type="evidence" value="ECO:0007669"/>
    <property type="project" value="TreeGrafter"/>
</dbReference>
<sequence>MLAFSEFEFVVKYFFVVMFALIIIGLINGLALLPVLLSLVGPPCEIRPLDGNKKRLAVPPSMREKSKSVIGRR</sequence>
<dbReference type="PANTHER" id="PTHR46022">
    <property type="entry name" value="PROTEIN PATCHED"/>
    <property type="match status" value="1"/>
</dbReference>
<dbReference type="GO" id="GO:0005119">
    <property type="term" value="F:smoothened binding"/>
    <property type="evidence" value="ECO:0007669"/>
    <property type="project" value="TreeGrafter"/>
</dbReference>
<organism evidence="8 9">
    <name type="scientific">Steinernema carpocapsae</name>
    <name type="common">Entomopathogenic nematode</name>
    <dbReference type="NCBI Taxonomy" id="34508"/>
    <lineage>
        <taxon>Eukaryota</taxon>
        <taxon>Metazoa</taxon>
        <taxon>Ecdysozoa</taxon>
        <taxon>Nematoda</taxon>
        <taxon>Chromadorea</taxon>
        <taxon>Rhabditida</taxon>
        <taxon>Tylenchina</taxon>
        <taxon>Panagrolaimomorpha</taxon>
        <taxon>Strongyloidoidea</taxon>
        <taxon>Steinernematidae</taxon>
        <taxon>Steinernema</taxon>
    </lineage>
</organism>
<name>A0A4U8USG2_STECR</name>
<accession>A0A4U8USG2</accession>
<evidence type="ECO:0000313" key="8">
    <source>
        <dbReference type="EMBL" id="TMS35894.1"/>
    </source>
</evidence>
<dbReference type="AlphaFoldDB" id="A0A4U8USG2"/>
<dbReference type="PANTHER" id="PTHR46022:SF1">
    <property type="entry name" value="PROTEIN PATCHED"/>
    <property type="match status" value="1"/>
</dbReference>
<evidence type="ECO:0000256" key="6">
    <source>
        <dbReference type="ARBA" id="ARBA00023180"/>
    </source>
</evidence>
<comment type="similarity">
    <text evidence="2">Belongs to the patched family.</text>
</comment>
<reference evidence="8 9" key="2">
    <citation type="journal article" date="2019" name="G3 (Bethesda)">
        <title>Hybrid Assembly of the Genome of the Entomopathogenic Nematode Steinernema carpocapsae Identifies the X-Chromosome.</title>
        <authorList>
            <person name="Serra L."/>
            <person name="Macchietto M."/>
            <person name="Macias-Munoz A."/>
            <person name="McGill C.J."/>
            <person name="Rodriguez I.M."/>
            <person name="Rodriguez B."/>
            <person name="Murad R."/>
            <person name="Mortazavi A."/>
        </authorList>
    </citation>
    <scope>NUCLEOTIDE SEQUENCE [LARGE SCALE GENOMIC DNA]</scope>
    <source>
        <strain evidence="8 9">ALL</strain>
    </source>
</reference>
<gene>
    <name evidence="8" type="ORF">L596_003186</name>
</gene>
<feature type="transmembrane region" description="Helical" evidence="7">
    <location>
        <begin position="13"/>
        <end position="37"/>
    </location>
</feature>
<dbReference type="EMBL" id="AZBU02000001">
    <property type="protein sequence ID" value="TMS35894.1"/>
    <property type="molecule type" value="Genomic_DNA"/>
</dbReference>
<evidence type="ECO:0000256" key="2">
    <source>
        <dbReference type="ARBA" id="ARBA00005585"/>
    </source>
</evidence>
<evidence type="ECO:0000256" key="1">
    <source>
        <dbReference type="ARBA" id="ARBA00004141"/>
    </source>
</evidence>